<dbReference type="InterPro" id="IPR002104">
    <property type="entry name" value="Integrase_catalytic"/>
</dbReference>
<evidence type="ECO:0000313" key="4">
    <source>
        <dbReference type="EMBL" id="TQL58912.1"/>
    </source>
</evidence>
<dbReference type="PROSITE" id="PS51898">
    <property type="entry name" value="TYR_RECOMBINASE"/>
    <property type="match status" value="1"/>
</dbReference>
<evidence type="ECO:0000256" key="1">
    <source>
        <dbReference type="ARBA" id="ARBA00023172"/>
    </source>
</evidence>
<dbReference type="CDD" id="cd01189">
    <property type="entry name" value="INT_ICEBs1_C_like"/>
    <property type="match status" value="1"/>
</dbReference>
<sequence>MQYCIQIYVKLFMAIPNPDVIREHALLQEGPALAPALSAAQRKFDARYADLTLVLALTGVRFGELRGLRVKDVAEVPYPSVVVRRSLPQSGLTGAVIERGTTKSGRVRAVPLSEVVEPVVRAWAAGREGEELLFPAPGGGYLMSSNWRRAVHWDRTCQGRRPHDLRHTAASLWIAAGVDIKTVSAWLGHSTAKLTLDVYGHLMGTDADRAAVSRVNASLRIGPGTSRGRQAPDGGDAAGGQGAGNGR</sequence>
<feature type="compositionally biased region" description="Gly residues" evidence="2">
    <location>
        <begin position="236"/>
        <end position="247"/>
    </location>
</feature>
<feature type="domain" description="Tyr recombinase" evidence="3">
    <location>
        <begin position="16"/>
        <end position="213"/>
    </location>
</feature>
<dbReference type="AlphaFoldDB" id="A0A542ZEZ1"/>
<name>A0A542ZEZ1_9MICO</name>
<protein>
    <submittedName>
        <fullName evidence="4">Phage integrase family protein</fullName>
    </submittedName>
</protein>
<dbReference type="Pfam" id="PF00589">
    <property type="entry name" value="Phage_integrase"/>
    <property type="match status" value="1"/>
</dbReference>
<reference evidence="4 5" key="1">
    <citation type="submission" date="2019-06" db="EMBL/GenBank/DDBJ databases">
        <title>Sequencing the genomes of 1000 actinobacteria strains.</title>
        <authorList>
            <person name="Klenk H.-P."/>
        </authorList>
    </citation>
    <scope>NUCLEOTIDE SEQUENCE [LARGE SCALE GENOMIC DNA]</scope>
    <source>
        <strain evidence="4 5">DSM 18082</strain>
    </source>
</reference>
<keyword evidence="5" id="KW-1185">Reference proteome</keyword>
<dbReference type="InterPro" id="IPR013762">
    <property type="entry name" value="Integrase-like_cat_sf"/>
</dbReference>
<dbReference type="RefSeq" id="WP_141786994.1">
    <property type="nucleotide sequence ID" value="NZ_BAAAKX010000003.1"/>
</dbReference>
<dbReference type="PANTHER" id="PTHR30349">
    <property type="entry name" value="PHAGE INTEGRASE-RELATED"/>
    <property type="match status" value="1"/>
</dbReference>
<organism evidence="4 5">
    <name type="scientific">Oryzihumus leptocrescens</name>
    <dbReference type="NCBI Taxonomy" id="297536"/>
    <lineage>
        <taxon>Bacteria</taxon>
        <taxon>Bacillati</taxon>
        <taxon>Actinomycetota</taxon>
        <taxon>Actinomycetes</taxon>
        <taxon>Micrococcales</taxon>
        <taxon>Intrasporangiaceae</taxon>
        <taxon>Oryzihumus</taxon>
    </lineage>
</organism>
<feature type="region of interest" description="Disordered" evidence="2">
    <location>
        <begin position="219"/>
        <end position="247"/>
    </location>
</feature>
<dbReference type="SUPFAM" id="SSF56349">
    <property type="entry name" value="DNA breaking-rejoining enzymes"/>
    <property type="match status" value="1"/>
</dbReference>
<dbReference type="PANTHER" id="PTHR30349:SF64">
    <property type="entry name" value="PROPHAGE INTEGRASE INTD-RELATED"/>
    <property type="match status" value="1"/>
</dbReference>
<dbReference type="Gene3D" id="1.10.443.10">
    <property type="entry name" value="Intergrase catalytic core"/>
    <property type="match status" value="1"/>
</dbReference>
<evidence type="ECO:0000259" key="3">
    <source>
        <dbReference type="PROSITE" id="PS51898"/>
    </source>
</evidence>
<comment type="caution">
    <text evidence="4">The sequence shown here is derived from an EMBL/GenBank/DDBJ whole genome shotgun (WGS) entry which is preliminary data.</text>
</comment>
<dbReference type="Proteomes" id="UP000319514">
    <property type="component" value="Unassembled WGS sequence"/>
</dbReference>
<evidence type="ECO:0000256" key="2">
    <source>
        <dbReference type="SAM" id="MobiDB-lite"/>
    </source>
</evidence>
<accession>A0A542ZEZ1</accession>
<evidence type="ECO:0000313" key="5">
    <source>
        <dbReference type="Proteomes" id="UP000319514"/>
    </source>
</evidence>
<dbReference type="OrthoDB" id="148546at2"/>
<gene>
    <name evidence="4" type="ORF">FB474_0253</name>
</gene>
<keyword evidence="1" id="KW-0233">DNA recombination</keyword>
<dbReference type="GO" id="GO:0003677">
    <property type="term" value="F:DNA binding"/>
    <property type="evidence" value="ECO:0007669"/>
    <property type="project" value="InterPro"/>
</dbReference>
<proteinExistence type="predicted"/>
<dbReference type="GO" id="GO:0015074">
    <property type="term" value="P:DNA integration"/>
    <property type="evidence" value="ECO:0007669"/>
    <property type="project" value="InterPro"/>
</dbReference>
<dbReference type="InterPro" id="IPR011010">
    <property type="entry name" value="DNA_brk_join_enz"/>
</dbReference>
<dbReference type="InterPro" id="IPR050090">
    <property type="entry name" value="Tyrosine_recombinase_XerCD"/>
</dbReference>
<dbReference type="EMBL" id="VFOQ01000001">
    <property type="protein sequence ID" value="TQL58912.1"/>
    <property type="molecule type" value="Genomic_DNA"/>
</dbReference>
<dbReference type="GO" id="GO:0006310">
    <property type="term" value="P:DNA recombination"/>
    <property type="evidence" value="ECO:0007669"/>
    <property type="project" value="UniProtKB-KW"/>
</dbReference>